<protein>
    <submittedName>
        <fullName evidence="1">Uncharacterized protein</fullName>
    </submittedName>
</protein>
<reference evidence="1 2" key="1">
    <citation type="submission" date="2014-12" db="EMBL/GenBank/DDBJ databases">
        <title>Draft genome sequences of 29 type strains of Enterococci.</title>
        <authorList>
            <person name="Zhong Z."/>
            <person name="Sun Z."/>
            <person name="Liu W."/>
            <person name="Zhang W."/>
            <person name="Zhang H."/>
        </authorList>
    </citation>
    <scope>NUCLEOTIDE SEQUENCE [LARGE SCALE GENOMIC DNA]</scope>
    <source>
        <strain evidence="1 2">DSM 21207</strain>
    </source>
</reference>
<dbReference type="AlphaFoldDB" id="A0A1L8R6I1"/>
<organism evidence="1 2">
    <name type="scientific">Enterococcus canintestini</name>
    <dbReference type="NCBI Taxonomy" id="317010"/>
    <lineage>
        <taxon>Bacteria</taxon>
        <taxon>Bacillati</taxon>
        <taxon>Bacillota</taxon>
        <taxon>Bacilli</taxon>
        <taxon>Lactobacillales</taxon>
        <taxon>Enterococcaceae</taxon>
        <taxon>Enterococcus</taxon>
    </lineage>
</organism>
<evidence type="ECO:0000313" key="1">
    <source>
        <dbReference type="EMBL" id="OJG15315.1"/>
    </source>
</evidence>
<sequence>MKKVKILAKSPEKSLYLITFMLPFTLLRQTVKNNKYSKN</sequence>
<dbReference type="EMBL" id="JXKG01000008">
    <property type="protein sequence ID" value="OJG15315.1"/>
    <property type="molecule type" value="Genomic_DNA"/>
</dbReference>
<accession>A0A1L8R6I1</accession>
<gene>
    <name evidence="1" type="ORF">RU96_GL002366</name>
</gene>
<name>A0A1L8R6I1_9ENTE</name>
<dbReference type="STRING" id="317010.RU96_GL002366"/>
<evidence type="ECO:0000313" key="2">
    <source>
        <dbReference type="Proteomes" id="UP000182835"/>
    </source>
</evidence>
<dbReference type="Proteomes" id="UP000182835">
    <property type="component" value="Unassembled WGS sequence"/>
</dbReference>
<proteinExistence type="predicted"/>
<comment type="caution">
    <text evidence="1">The sequence shown here is derived from an EMBL/GenBank/DDBJ whole genome shotgun (WGS) entry which is preliminary data.</text>
</comment>